<dbReference type="InterPro" id="IPR022025">
    <property type="entry name" value="Amidoligase_2"/>
</dbReference>
<keyword evidence="2" id="KW-0436">Ligase</keyword>
<evidence type="ECO:0000256" key="1">
    <source>
        <dbReference type="SAM" id="MobiDB-lite"/>
    </source>
</evidence>
<dbReference type="Proteomes" id="UP000260351">
    <property type="component" value="Unassembled WGS sequence"/>
</dbReference>
<dbReference type="RefSeq" id="WP_116650470.1">
    <property type="nucleotide sequence ID" value="NZ_QUZK01000034.1"/>
</dbReference>
<feature type="region of interest" description="Disordered" evidence="1">
    <location>
        <begin position="1"/>
        <end position="22"/>
    </location>
</feature>
<organism evidence="2 3">
    <name type="scientific">Wenzhouxiangella sediminis</name>
    <dbReference type="NCBI Taxonomy" id="1792836"/>
    <lineage>
        <taxon>Bacteria</taxon>
        <taxon>Pseudomonadati</taxon>
        <taxon>Pseudomonadota</taxon>
        <taxon>Gammaproteobacteria</taxon>
        <taxon>Chromatiales</taxon>
        <taxon>Wenzhouxiangellaceae</taxon>
        <taxon>Wenzhouxiangella</taxon>
    </lineage>
</organism>
<dbReference type="Pfam" id="PF12224">
    <property type="entry name" value="Amidoligase_2"/>
    <property type="match status" value="1"/>
</dbReference>
<comment type="caution">
    <text evidence="2">The sequence shown here is derived from an EMBL/GenBank/DDBJ whole genome shotgun (WGS) entry which is preliminary data.</text>
</comment>
<protein>
    <submittedName>
        <fullName evidence="2">Amidoligase enzyme</fullName>
    </submittedName>
</protein>
<sequence>MDQRADIPRFDPPPCRENPDGEARRVGVELEMAGIRPHQAAEAVMDTVGGSIETDNAFLTRVSDTSLGEFRVELDADLLKSGQYRKLLSDFGIDIGEGDEREQIESLISRVAGLIVPLELVGPPVPWTELEALDGIRARLHEAGARGTHSSPLYAFGMQLNIEAARLDADYLLAIIRAFLLSYDELIEAERVDLSRRITPYVQPFPEEYVAHVLQSDYDPDLDTLIDDYLRLTPTRNRPLDLLPLFAHLDEERIMNAPVETNLVKPRPAFHYRLPNCLIDEPDWSLATVWNRWIAIEKLADDPERLERLRARRLSRSSALRRWLSHAWRKLRT</sequence>
<evidence type="ECO:0000313" key="3">
    <source>
        <dbReference type="Proteomes" id="UP000260351"/>
    </source>
</evidence>
<dbReference type="AlphaFoldDB" id="A0A3E1K8Z6"/>
<accession>A0A3E1K8Z6</accession>
<keyword evidence="3" id="KW-1185">Reference proteome</keyword>
<name>A0A3E1K8Z6_9GAMM</name>
<reference evidence="2 3" key="1">
    <citation type="submission" date="2018-08" db="EMBL/GenBank/DDBJ databases">
        <title>Wenzhouxiangella salilacus sp. nov., a novel bacterium isolated from a saline lake in Xinjiang Province, China.</title>
        <authorList>
            <person name="Han S."/>
        </authorList>
    </citation>
    <scope>NUCLEOTIDE SEQUENCE [LARGE SCALE GENOMIC DNA]</scope>
    <source>
        <strain evidence="2 3">XDB06</strain>
    </source>
</reference>
<evidence type="ECO:0000313" key="2">
    <source>
        <dbReference type="EMBL" id="RFF30528.1"/>
    </source>
</evidence>
<dbReference type="EMBL" id="QUZK01000034">
    <property type="protein sequence ID" value="RFF30528.1"/>
    <property type="molecule type" value="Genomic_DNA"/>
</dbReference>
<gene>
    <name evidence="2" type="ORF">DZC52_07280</name>
</gene>
<proteinExistence type="predicted"/>
<dbReference type="GO" id="GO:0016874">
    <property type="term" value="F:ligase activity"/>
    <property type="evidence" value="ECO:0007669"/>
    <property type="project" value="UniProtKB-KW"/>
</dbReference>
<dbReference type="OrthoDB" id="5597599at2"/>